<name>A0A1B6VMJ4_9PROT</name>
<accession>A0A1B6VMJ4</accession>
<dbReference type="InterPro" id="IPR036397">
    <property type="entry name" value="RNaseH_sf"/>
</dbReference>
<dbReference type="Proteomes" id="UP000077786">
    <property type="component" value="Unassembled WGS sequence"/>
</dbReference>
<feature type="domain" description="Tc1-like transposase DDE" evidence="1">
    <location>
        <begin position="111"/>
        <end position="205"/>
    </location>
</feature>
<organism evidence="2 3">
    <name type="scientific">Gluconobacter cerinus</name>
    <dbReference type="NCBI Taxonomy" id="38307"/>
    <lineage>
        <taxon>Bacteria</taxon>
        <taxon>Pseudomonadati</taxon>
        <taxon>Pseudomonadota</taxon>
        <taxon>Alphaproteobacteria</taxon>
        <taxon>Acetobacterales</taxon>
        <taxon>Acetobacteraceae</taxon>
        <taxon>Gluconobacter</taxon>
    </lineage>
</organism>
<gene>
    <name evidence="2" type="ORF">A0123_01002</name>
</gene>
<protein>
    <submittedName>
        <fullName evidence="2">Integrase core domain protein</fullName>
    </submittedName>
</protein>
<dbReference type="NCBIfam" id="NF033545">
    <property type="entry name" value="transpos_IS630"/>
    <property type="match status" value="1"/>
</dbReference>
<evidence type="ECO:0000259" key="1">
    <source>
        <dbReference type="Pfam" id="PF13358"/>
    </source>
</evidence>
<comment type="caution">
    <text evidence="2">The sequence shown here is derived from an EMBL/GenBank/DDBJ whole genome shotgun (WGS) entry which is preliminary data.</text>
</comment>
<dbReference type="GO" id="GO:0003676">
    <property type="term" value="F:nucleic acid binding"/>
    <property type="evidence" value="ECO:0007669"/>
    <property type="project" value="InterPro"/>
</dbReference>
<dbReference type="InterPro" id="IPR047655">
    <property type="entry name" value="Transpos_IS630-like"/>
</dbReference>
<dbReference type="Pfam" id="PF13358">
    <property type="entry name" value="DDE_3"/>
    <property type="match status" value="1"/>
</dbReference>
<evidence type="ECO:0000313" key="3">
    <source>
        <dbReference type="Proteomes" id="UP000077786"/>
    </source>
</evidence>
<dbReference type="InterPro" id="IPR038717">
    <property type="entry name" value="Tc1-like_DDE_dom"/>
</dbReference>
<evidence type="ECO:0000313" key="2">
    <source>
        <dbReference type="EMBL" id="OAJ68298.1"/>
    </source>
</evidence>
<proteinExistence type="predicted"/>
<dbReference type="Gene3D" id="3.30.420.10">
    <property type="entry name" value="Ribonuclease H-like superfamily/Ribonuclease H"/>
    <property type="match status" value="1"/>
</dbReference>
<dbReference type="EMBL" id="LUTU01000005">
    <property type="protein sequence ID" value="OAJ68298.1"/>
    <property type="molecule type" value="Genomic_DNA"/>
</dbReference>
<sequence length="251" mass="28261">MVLRSKPADGTHWTVRSAASVTGLSKSTVGRMLALFGVQQHRSKSFKLSTDPLFVDKVKDIVGLDLNPPDHAVVLCVDEKTQIQTWERTQPVLPLGLGHLEGVTHDYVTPLFAALDIVNGQVLTWCRSRHRHQEFLGFLKHIEAKVPADLDVHLVVDNYAAHKLPKVRAWLAAGPRFHVHYTPIYASWLNQIERWFALLTERQIRRASCVSAFVQTYNARAKPFVWTATSEAILEKVERLCKAVCRTGHSG</sequence>
<reference evidence="2 3" key="1">
    <citation type="submission" date="2016-03" db="EMBL/GenBank/DDBJ databases">
        <title>Draft genome sequence of Gluconobacter cerinus strain CECT 9110.</title>
        <authorList>
            <person name="Sainz F."/>
            <person name="Mas A."/>
            <person name="Torija M.J."/>
        </authorList>
    </citation>
    <scope>NUCLEOTIDE SEQUENCE [LARGE SCALE GENOMIC DNA]</scope>
    <source>
        <strain evidence="2 3">CECT 9110</strain>
    </source>
</reference>
<dbReference type="AlphaFoldDB" id="A0A1B6VMJ4"/>
<dbReference type="PATRIC" id="fig|38307.3.peg.1034"/>